<dbReference type="RefSeq" id="WP_063363010.1">
    <property type="nucleotide sequence ID" value="NZ_AUXZ01000091.1"/>
</dbReference>
<reference evidence="1 2" key="1">
    <citation type="submission" date="2013-07" db="EMBL/GenBank/DDBJ databases">
        <title>Comparative Genomic and Metabolomic Analysis of Twelve Strains of Pseudoalteromonas luteoviolacea.</title>
        <authorList>
            <person name="Vynne N.G."/>
            <person name="Mansson M."/>
            <person name="Gram L."/>
        </authorList>
    </citation>
    <scope>NUCLEOTIDE SEQUENCE [LARGE SCALE GENOMIC DNA]</scope>
    <source>
        <strain evidence="1 2">H33</strain>
    </source>
</reference>
<dbReference type="PIRSF" id="PIRSF003109">
    <property type="entry name" value="McrC"/>
    <property type="match status" value="1"/>
</dbReference>
<evidence type="ECO:0000313" key="1">
    <source>
        <dbReference type="EMBL" id="KZN48409.1"/>
    </source>
</evidence>
<dbReference type="GO" id="GO:0009307">
    <property type="term" value="P:DNA restriction-modification system"/>
    <property type="evidence" value="ECO:0007669"/>
    <property type="project" value="InterPro"/>
</dbReference>
<dbReference type="AlphaFoldDB" id="A0A161XYJ6"/>
<dbReference type="OrthoDB" id="5500856at2"/>
<proteinExistence type="predicted"/>
<gene>
    <name evidence="1" type="ORF">N476_21290</name>
</gene>
<sequence>MSIVETVKCNTAAGIPVRNLWLLMLYASDFRYLLHQKGDKEDIDEDVANLVAEVFCSEVNTRLKRQLSHGYKRTSGELNRVRGRINTLETYSKGLLKKGKVSCAFETLSVDTARNRFILGALQRLLCLVSSKQLKQSCVSLVKSMKQHGVSDKLDRQYHPKYERFGKHEMADRKVLQLAALAFDLALINESAANQLYPSPDKQAYWVRKLFEKAVAGFYTAKLGKDWSVRRGKRLDWRIDGASELIDKLMPSMKIDIQLENSVIQRRLIIDTKYTSITTHNYYGGEIFKSGYIYQLYTYLRSQECTNDPLSLTSSGMLLHPSIGEHYDEVVSIQGHDIRFCTVDLTESTTEINRQLIGLLG</sequence>
<name>A0A161XYJ6_9GAMM</name>
<dbReference type="InterPro" id="IPR014407">
    <property type="entry name" value="McrC_bac"/>
</dbReference>
<protein>
    <recommendedName>
        <fullName evidence="3">5-methylcytosine-specific restriction endonuclease system specificity protein McrC</fullName>
    </recommendedName>
</protein>
<organism evidence="1 2">
    <name type="scientific">Pseudoalteromonas luteoviolacea H33</name>
    <dbReference type="NCBI Taxonomy" id="1365251"/>
    <lineage>
        <taxon>Bacteria</taxon>
        <taxon>Pseudomonadati</taxon>
        <taxon>Pseudomonadota</taxon>
        <taxon>Gammaproteobacteria</taxon>
        <taxon>Alteromonadales</taxon>
        <taxon>Pseudoalteromonadaceae</taxon>
        <taxon>Pseudoalteromonas</taxon>
    </lineage>
</organism>
<dbReference type="PANTHER" id="PTHR38733:SF1">
    <property type="entry name" value="TYPE IV METHYL-DIRECTED RESTRICTION ENZYME ECOKMCRBC"/>
    <property type="match status" value="1"/>
</dbReference>
<dbReference type="InterPro" id="IPR019292">
    <property type="entry name" value="McrC"/>
</dbReference>
<evidence type="ECO:0008006" key="3">
    <source>
        <dbReference type="Google" id="ProtNLM"/>
    </source>
</evidence>
<dbReference type="Proteomes" id="UP000076503">
    <property type="component" value="Unassembled WGS sequence"/>
</dbReference>
<comment type="caution">
    <text evidence="1">The sequence shown here is derived from an EMBL/GenBank/DDBJ whole genome shotgun (WGS) entry which is preliminary data.</text>
</comment>
<dbReference type="EMBL" id="AUXZ01000091">
    <property type="protein sequence ID" value="KZN48409.1"/>
    <property type="molecule type" value="Genomic_DNA"/>
</dbReference>
<accession>A0A161XYJ6</accession>
<dbReference type="PATRIC" id="fig|1365251.3.peg.3722"/>
<dbReference type="Pfam" id="PF10117">
    <property type="entry name" value="McrBC"/>
    <property type="match status" value="1"/>
</dbReference>
<dbReference type="PANTHER" id="PTHR38733">
    <property type="entry name" value="PROTEIN MCRC"/>
    <property type="match status" value="1"/>
</dbReference>
<evidence type="ECO:0000313" key="2">
    <source>
        <dbReference type="Proteomes" id="UP000076503"/>
    </source>
</evidence>